<dbReference type="PROSITE" id="PS51032">
    <property type="entry name" value="AP2_ERF"/>
    <property type="match status" value="2"/>
</dbReference>
<keyword evidence="5" id="KW-0539">Nucleus</keyword>
<evidence type="ECO:0000256" key="2">
    <source>
        <dbReference type="ARBA" id="ARBA00023015"/>
    </source>
</evidence>
<evidence type="ECO:0000259" key="7">
    <source>
        <dbReference type="PROSITE" id="PS51032"/>
    </source>
</evidence>
<dbReference type="AlphaFoldDB" id="A0A6U9R8W2"/>
<dbReference type="PANTHER" id="PTHR32467:SF213">
    <property type="entry name" value="OS03G0770700 PROTEIN"/>
    <property type="match status" value="1"/>
</dbReference>
<keyword evidence="4" id="KW-0804">Transcription</keyword>
<evidence type="ECO:0000256" key="1">
    <source>
        <dbReference type="ARBA" id="ARBA00004123"/>
    </source>
</evidence>
<evidence type="ECO:0000256" key="5">
    <source>
        <dbReference type="ARBA" id="ARBA00023242"/>
    </source>
</evidence>
<keyword evidence="3" id="KW-0238">DNA-binding</keyword>
<evidence type="ECO:0000256" key="4">
    <source>
        <dbReference type="ARBA" id="ARBA00023163"/>
    </source>
</evidence>
<name>A0A6U9R8W2_9CHLO</name>
<sequence>MTWEDALHAREARLGPTNREGSAAGAGGAVGVPRAVNAQANHKSSRSLHRGVRLEACDGKWQSRIKTKGKELYLGAFGTEELAARAYDRAAICIHNHYNATTNFPVTDYKDEWEKLESMKPEDIMSLLRREALLAGPKPTGNTQRWAETVKASNFRGVRLEVGGTTWAARMQVNGRKIHLGSYSTEVSAARAYDRASICIHGFQGAVTNLDRKLYQAEAAYLEEIPFETLVTILREEGKSMPRQNMEMQGQAHVPRVHPNMPTRAQDPMRMGDPSVSPMTAGQPFAGMLPPEYAGHFQMQSMAQGGHGNYAQFIPFNPLLAGRMSGPSTGMTLPPGFYGGSWQPTPYILPPQGQPAPQAMPEQHARWGGQYVPHPPMPSTQLSLSPGSTPATRPQEEHKAAETNKRSLELELFNEKGNKVTKKAEENKKAAEALLVMSHNQKK</sequence>
<dbReference type="GO" id="GO:0003700">
    <property type="term" value="F:DNA-binding transcription factor activity"/>
    <property type="evidence" value="ECO:0007669"/>
    <property type="project" value="InterPro"/>
</dbReference>
<proteinExistence type="predicted"/>
<gene>
    <name evidence="8" type="ORF">PSAL00342_LOCUS5199</name>
    <name evidence="9" type="ORF">PSAL00342_LOCUS5200</name>
</gene>
<reference evidence="8" key="1">
    <citation type="submission" date="2021-01" db="EMBL/GenBank/DDBJ databases">
        <authorList>
            <person name="Corre E."/>
            <person name="Pelletier E."/>
            <person name="Niang G."/>
            <person name="Scheremetjew M."/>
            <person name="Finn R."/>
            <person name="Kale V."/>
            <person name="Holt S."/>
            <person name="Cochrane G."/>
            <person name="Meng A."/>
            <person name="Brown T."/>
            <person name="Cohen L."/>
        </authorList>
    </citation>
    <scope>NUCLEOTIDE SEQUENCE</scope>
    <source>
        <strain evidence="8">CCMP1897</strain>
    </source>
</reference>
<dbReference type="InterPro" id="IPR001471">
    <property type="entry name" value="AP2/ERF_dom"/>
</dbReference>
<evidence type="ECO:0000256" key="6">
    <source>
        <dbReference type="SAM" id="MobiDB-lite"/>
    </source>
</evidence>
<keyword evidence="2" id="KW-0805">Transcription regulation</keyword>
<feature type="domain" description="AP2/ERF" evidence="7">
    <location>
        <begin position="154"/>
        <end position="211"/>
    </location>
</feature>
<dbReference type="SMART" id="SM00380">
    <property type="entry name" value="AP2"/>
    <property type="match status" value="2"/>
</dbReference>
<evidence type="ECO:0000256" key="3">
    <source>
        <dbReference type="ARBA" id="ARBA00023125"/>
    </source>
</evidence>
<comment type="subcellular location">
    <subcellularLocation>
        <location evidence="1">Nucleus</location>
    </subcellularLocation>
</comment>
<feature type="region of interest" description="Disordered" evidence="6">
    <location>
        <begin position="371"/>
        <end position="406"/>
    </location>
</feature>
<dbReference type="Gene3D" id="3.30.730.10">
    <property type="entry name" value="AP2/ERF domain"/>
    <property type="match status" value="2"/>
</dbReference>
<protein>
    <recommendedName>
        <fullName evidence="7">AP2/ERF domain-containing protein</fullName>
    </recommendedName>
</protein>
<dbReference type="InterPro" id="IPR016177">
    <property type="entry name" value="DNA-bd_dom_sf"/>
</dbReference>
<dbReference type="SUPFAM" id="SSF54171">
    <property type="entry name" value="DNA-binding domain"/>
    <property type="match status" value="2"/>
</dbReference>
<feature type="compositionally biased region" description="Polar residues" evidence="6">
    <location>
        <begin position="379"/>
        <end position="392"/>
    </location>
</feature>
<dbReference type="CDD" id="cd00018">
    <property type="entry name" value="AP2"/>
    <property type="match status" value="1"/>
</dbReference>
<dbReference type="PANTHER" id="PTHR32467">
    <property type="entry name" value="AP2-LIKE ETHYLENE-RESPONSIVE TRANSCRIPTION FACTOR"/>
    <property type="match status" value="1"/>
</dbReference>
<evidence type="ECO:0000313" key="9">
    <source>
        <dbReference type="EMBL" id="CAE0611365.1"/>
    </source>
</evidence>
<feature type="domain" description="AP2/ERF" evidence="7">
    <location>
        <begin position="48"/>
        <end position="105"/>
    </location>
</feature>
<evidence type="ECO:0000313" key="8">
    <source>
        <dbReference type="EMBL" id="CAE0611364.1"/>
    </source>
</evidence>
<organism evidence="8">
    <name type="scientific">Picocystis salinarum</name>
    <dbReference type="NCBI Taxonomy" id="88271"/>
    <lineage>
        <taxon>Eukaryota</taxon>
        <taxon>Viridiplantae</taxon>
        <taxon>Chlorophyta</taxon>
        <taxon>Picocystophyceae</taxon>
        <taxon>Picocystales</taxon>
        <taxon>Picocystaceae</taxon>
        <taxon>Picocystis</taxon>
    </lineage>
</organism>
<dbReference type="GO" id="GO:0005634">
    <property type="term" value="C:nucleus"/>
    <property type="evidence" value="ECO:0007669"/>
    <property type="project" value="UniProtKB-SubCell"/>
</dbReference>
<dbReference type="EMBL" id="HBIS01005753">
    <property type="protein sequence ID" value="CAE0611365.1"/>
    <property type="molecule type" value="Transcribed_RNA"/>
</dbReference>
<accession>A0A6U9R8W2</accession>
<feature type="compositionally biased region" description="Basic and acidic residues" evidence="6">
    <location>
        <begin position="394"/>
        <end position="406"/>
    </location>
</feature>
<dbReference type="EMBL" id="HBIS01005752">
    <property type="protein sequence ID" value="CAE0611364.1"/>
    <property type="molecule type" value="Transcribed_RNA"/>
</dbReference>
<dbReference type="InterPro" id="IPR036955">
    <property type="entry name" value="AP2/ERF_dom_sf"/>
</dbReference>
<dbReference type="GO" id="GO:0003677">
    <property type="term" value="F:DNA binding"/>
    <property type="evidence" value="ECO:0007669"/>
    <property type="project" value="UniProtKB-KW"/>
</dbReference>
<dbReference type="Pfam" id="PF00847">
    <property type="entry name" value="AP2"/>
    <property type="match status" value="1"/>
</dbReference>